<dbReference type="InterPro" id="IPR004477">
    <property type="entry name" value="ComEC_N"/>
</dbReference>
<dbReference type="OrthoDB" id="9790149at2"/>
<feature type="domain" description="ComEC/Rec2-related protein" evidence="7">
    <location>
        <begin position="259"/>
        <end position="541"/>
    </location>
</feature>
<dbReference type="STRING" id="1427503.HE1_00737"/>
<feature type="transmembrane region" description="Helical" evidence="6">
    <location>
        <begin position="426"/>
        <end position="448"/>
    </location>
</feature>
<keyword evidence="5 6" id="KW-0472">Membrane</keyword>
<gene>
    <name evidence="8" type="ORF">HE1_00737</name>
</gene>
<evidence type="ECO:0000256" key="2">
    <source>
        <dbReference type="ARBA" id="ARBA00022475"/>
    </source>
</evidence>
<reference evidence="8 9" key="1">
    <citation type="journal article" date="2014" name="FEMS Microbiol. Lett.">
        <title>Draft genome sequences of three Holospora species (Holospora obtusa, Holospora undulata, and Holospora elegans), endonuclear symbiotic bacteria of the ciliate Paramecium caudatum.</title>
        <authorList>
            <person name="Dohra H."/>
            <person name="Tanaka K."/>
            <person name="Suzuki T."/>
            <person name="Fujishima M."/>
            <person name="Suzuki H."/>
        </authorList>
    </citation>
    <scope>NUCLEOTIDE SEQUENCE [LARGE SCALE GENOMIC DNA]</scope>
    <source>
        <strain evidence="8 9">E1</strain>
    </source>
</reference>
<keyword evidence="9" id="KW-1185">Reference proteome</keyword>
<evidence type="ECO:0000256" key="6">
    <source>
        <dbReference type="SAM" id="Phobius"/>
    </source>
</evidence>
<dbReference type="GO" id="GO:0005886">
    <property type="term" value="C:plasma membrane"/>
    <property type="evidence" value="ECO:0007669"/>
    <property type="project" value="UniProtKB-SubCell"/>
</dbReference>
<comment type="caution">
    <text evidence="8">The sequence shown here is derived from an EMBL/GenBank/DDBJ whole genome shotgun (WGS) entry which is preliminary data.</text>
</comment>
<dbReference type="RefSeq" id="WP_035544873.1">
    <property type="nucleotide sequence ID" value="NZ_BAUP01000090.1"/>
</dbReference>
<protein>
    <submittedName>
        <fullName evidence="8">ComE operon protein 3</fullName>
    </submittedName>
</protein>
<evidence type="ECO:0000313" key="9">
    <source>
        <dbReference type="Proteomes" id="UP000024842"/>
    </source>
</evidence>
<name>A0A023DYB3_9PROT</name>
<accession>A0A023DYB3</accession>
<dbReference type="NCBIfam" id="TIGR00360">
    <property type="entry name" value="ComEC_N-term"/>
    <property type="match status" value="1"/>
</dbReference>
<evidence type="ECO:0000259" key="7">
    <source>
        <dbReference type="Pfam" id="PF03772"/>
    </source>
</evidence>
<evidence type="ECO:0000256" key="5">
    <source>
        <dbReference type="ARBA" id="ARBA00023136"/>
    </source>
</evidence>
<organism evidence="8 9">
    <name type="scientific">Holospora elegans E1</name>
    <dbReference type="NCBI Taxonomy" id="1427503"/>
    <lineage>
        <taxon>Bacteria</taxon>
        <taxon>Pseudomonadati</taxon>
        <taxon>Pseudomonadota</taxon>
        <taxon>Alphaproteobacteria</taxon>
        <taxon>Holosporales</taxon>
        <taxon>Holosporaceae</taxon>
        <taxon>Holospora</taxon>
    </lineage>
</organism>
<keyword evidence="2" id="KW-1003">Cell membrane</keyword>
<proteinExistence type="predicted"/>
<feature type="transmembrane region" description="Helical" evidence="6">
    <location>
        <begin position="95"/>
        <end position="113"/>
    </location>
</feature>
<dbReference type="InterPro" id="IPR052159">
    <property type="entry name" value="Competence_DNA_uptake"/>
</dbReference>
<dbReference type="PANTHER" id="PTHR30619:SF1">
    <property type="entry name" value="RECOMBINATION PROTEIN 2"/>
    <property type="match status" value="1"/>
</dbReference>
<evidence type="ECO:0000256" key="4">
    <source>
        <dbReference type="ARBA" id="ARBA00022989"/>
    </source>
</evidence>
<evidence type="ECO:0000256" key="3">
    <source>
        <dbReference type="ARBA" id="ARBA00022692"/>
    </source>
</evidence>
<feature type="transmembrane region" description="Helical" evidence="6">
    <location>
        <begin position="489"/>
        <end position="507"/>
    </location>
</feature>
<sequence>MLFVRHFPYRVFAHVKIFFIYVSKKFRKFLVSLHLKFIQEQERHILWMPFGIAMGIYGYTSLTYEPKIKTYCLIFIGLFGSVFKLLREDRIVLRALYWAVLCFSVGFLRISVYPRNTLLKKELGPFWIKGKVVSMDHTASNSGKIYPRVWIKELQSSKGGLSLPCIRLGIRTLCEKNITPGDWIKAKVKLIPWAKPLVPGGYDAQFHQFFQGVSGYGFSISPVQVVSGKRGFLTRFRHYLTKTFHEKLPYPLGAVGSALVTGDKTALPLKLRDDFSISGLSHILAISGLHLSIVAAICFFIFKWLLQGIPKLGLIISLQSLAGICSLIAGGMYACISGAGYPVQRSFILMAGTLTGMFLNRWPSSIRMLSLCGSGILLTEPHACFSLSFQLSFIATASLMTVPGEFLRNAFSEKRSPVWRRWKKNFLMMNVTTIAATCSTLPWIAFYFHQYSFQSIISNIFAVSWTSFCVMPVGLIALLSLLTPYSKEAFFLWGLTLKGLVNIAQSSTHYLNFLLFYCPMYSQWIFFAQVFCVFWWLVWKKNWRWWGIGGLGVFTGIARYWAFIPKILVTQEYMGVVQEETSTLWISQTRKGRYVISQWARILNLSHTCKEKDLQNPSIKELFETGRRLKIQYPNAITFYQKGNGWIPGILSDEKRPWRFPSKECSHTSVVKKKHRFDLRNIRKGAKKIKSLKKKSLWFKS</sequence>
<keyword evidence="4 6" id="KW-1133">Transmembrane helix</keyword>
<dbReference type="AlphaFoldDB" id="A0A023DYB3"/>
<evidence type="ECO:0000256" key="1">
    <source>
        <dbReference type="ARBA" id="ARBA00004651"/>
    </source>
</evidence>
<feature type="transmembrane region" description="Helical" evidence="6">
    <location>
        <begin position="279"/>
        <end position="302"/>
    </location>
</feature>
<dbReference type="Pfam" id="PF03772">
    <property type="entry name" value="Competence"/>
    <property type="match status" value="1"/>
</dbReference>
<dbReference type="EMBL" id="BAUP01000090">
    <property type="protein sequence ID" value="GAJ46404.1"/>
    <property type="molecule type" value="Genomic_DNA"/>
</dbReference>
<feature type="transmembrane region" description="Helical" evidence="6">
    <location>
        <begin position="44"/>
        <end position="62"/>
    </location>
</feature>
<keyword evidence="3 6" id="KW-0812">Transmembrane</keyword>
<evidence type="ECO:0000313" key="8">
    <source>
        <dbReference type="EMBL" id="GAJ46404.1"/>
    </source>
</evidence>
<feature type="transmembrane region" description="Helical" evidence="6">
    <location>
        <begin position="314"/>
        <end position="334"/>
    </location>
</feature>
<feature type="transmembrane region" description="Helical" evidence="6">
    <location>
        <begin position="514"/>
        <end position="537"/>
    </location>
</feature>
<dbReference type="Proteomes" id="UP000024842">
    <property type="component" value="Unassembled WGS sequence"/>
</dbReference>
<dbReference type="PANTHER" id="PTHR30619">
    <property type="entry name" value="DNA INTERNALIZATION/COMPETENCE PROTEIN COMEC/REC2"/>
    <property type="match status" value="1"/>
</dbReference>
<feature type="transmembrane region" description="Helical" evidence="6">
    <location>
        <begin position="543"/>
        <end position="562"/>
    </location>
</feature>
<comment type="subcellular location">
    <subcellularLocation>
        <location evidence="1">Cell membrane</location>
        <topology evidence="1">Multi-pass membrane protein</topology>
    </subcellularLocation>
</comment>
<feature type="transmembrane region" description="Helical" evidence="6">
    <location>
        <begin position="460"/>
        <end position="483"/>
    </location>
</feature>